<feature type="transmembrane region" description="Helical" evidence="7">
    <location>
        <begin position="12"/>
        <end position="29"/>
    </location>
</feature>
<comment type="subcellular location">
    <subcellularLocation>
        <location evidence="1">Cell inner membrane</location>
        <topology evidence="1">Multi-pass membrane protein</topology>
    </subcellularLocation>
</comment>
<proteinExistence type="predicted"/>
<dbReference type="InterPro" id="IPR011701">
    <property type="entry name" value="MFS"/>
</dbReference>
<comment type="caution">
    <text evidence="8">The sequence shown here is derived from an EMBL/GenBank/DDBJ whole genome shotgun (WGS) entry which is preliminary data.</text>
</comment>
<dbReference type="PANTHER" id="PTHR23513:SF9">
    <property type="entry name" value="ENTEROBACTIN EXPORTER ENTS"/>
    <property type="match status" value="1"/>
</dbReference>
<feature type="transmembrane region" description="Helical" evidence="7">
    <location>
        <begin position="249"/>
        <end position="266"/>
    </location>
</feature>
<feature type="transmembrane region" description="Helical" evidence="7">
    <location>
        <begin position="41"/>
        <end position="61"/>
    </location>
</feature>
<dbReference type="EMBL" id="BMSA01000040">
    <property type="protein sequence ID" value="GGT91993.1"/>
    <property type="molecule type" value="Genomic_DNA"/>
</dbReference>
<keyword evidence="4 7" id="KW-0812">Transmembrane</keyword>
<evidence type="ECO:0000256" key="6">
    <source>
        <dbReference type="ARBA" id="ARBA00023136"/>
    </source>
</evidence>
<reference evidence="8" key="1">
    <citation type="journal article" date="2014" name="Int. J. Syst. Evol. Microbiol.">
        <title>Complete genome sequence of Corynebacterium casei LMG S-19264T (=DSM 44701T), isolated from a smear-ripened cheese.</title>
        <authorList>
            <consortium name="US DOE Joint Genome Institute (JGI-PGF)"/>
            <person name="Walter F."/>
            <person name="Albersmeier A."/>
            <person name="Kalinowski J."/>
            <person name="Ruckert C."/>
        </authorList>
    </citation>
    <scope>NUCLEOTIDE SEQUENCE</scope>
    <source>
        <strain evidence="8">JCM 4125</strain>
    </source>
</reference>
<keyword evidence="9" id="KW-1185">Reference proteome</keyword>
<feature type="transmembrane region" description="Helical" evidence="7">
    <location>
        <begin position="211"/>
        <end position="237"/>
    </location>
</feature>
<feature type="transmembrane region" description="Helical" evidence="7">
    <location>
        <begin position="332"/>
        <end position="356"/>
    </location>
</feature>
<keyword evidence="2" id="KW-0813">Transport</keyword>
<evidence type="ECO:0000256" key="5">
    <source>
        <dbReference type="ARBA" id="ARBA00022989"/>
    </source>
</evidence>
<evidence type="ECO:0008006" key="10">
    <source>
        <dbReference type="Google" id="ProtNLM"/>
    </source>
</evidence>
<protein>
    <recommendedName>
        <fullName evidence="10">MFS transporter</fullName>
    </recommendedName>
</protein>
<dbReference type="AlphaFoldDB" id="A0A918M0B5"/>
<dbReference type="Gene3D" id="1.20.1250.20">
    <property type="entry name" value="MFS general substrate transporter like domains"/>
    <property type="match status" value="1"/>
</dbReference>
<feature type="transmembrane region" description="Helical" evidence="7">
    <location>
        <begin position="362"/>
        <end position="382"/>
    </location>
</feature>
<dbReference type="SUPFAM" id="SSF103473">
    <property type="entry name" value="MFS general substrate transporter"/>
    <property type="match status" value="1"/>
</dbReference>
<dbReference type="GO" id="GO:0005886">
    <property type="term" value="C:plasma membrane"/>
    <property type="evidence" value="ECO:0007669"/>
    <property type="project" value="UniProtKB-SubCell"/>
</dbReference>
<feature type="transmembrane region" description="Helical" evidence="7">
    <location>
        <begin position="273"/>
        <end position="293"/>
    </location>
</feature>
<keyword evidence="6 7" id="KW-0472">Membrane</keyword>
<sequence>MRELHRTNLLRATDALGTAIAQYALPLIVLDLTGSVSHSGIAFIAEWLPRIAFLPMAGVLVDRAGGRTILLTASLLRTLLTLASMGLLLLHPQQWWTVIVFGAAGGVLGEFSFLSCEVIGTQVQSGNDAHRIQARQIQIDQAALLVGPLCAAALIAQHPAAALLAVAVLSLATACGAPTLTVRPHPLNEEQPPQNPLKSMATGWHMLRTPVVAWIAVVTGAVQILVALLLAAAPGIALHQYQKAETDLGSMWTAAAAVTLLATSVTRRGIDRWGTAPLLLPSGFVLAAASATAGTAGTFAAFAVSATAIVAGECTANIVLRTMRTLVIPGHALGATVSVLLVIGLLPYPLAGLVVAVVPLPALPGVLAMCGTTMGVAIVFGGRQLARYWPQHPSTPKHSTPMPTSLRD</sequence>
<feature type="transmembrane region" description="Helical" evidence="7">
    <location>
        <begin position="68"/>
        <end position="89"/>
    </location>
</feature>
<gene>
    <name evidence="8" type="ORF">GCM10010226_82440</name>
</gene>
<evidence type="ECO:0000256" key="3">
    <source>
        <dbReference type="ARBA" id="ARBA00022475"/>
    </source>
</evidence>
<keyword evidence="5 7" id="KW-1133">Transmembrane helix</keyword>
<accession>A0A918M0B5</accession>
<evidence type="ECO:0000256" key="2">
    <source>
        <dbReference type="ARBA" id="ARBA00022448"/>
    </source>
</evidence>
<dbReference type="InterPro" id="IPR036259">
    <property type="entry name" value="MFS_trans_sf"/>
</dbReference>
<dbReference type="GO" id="GO:0022857">
    <property type="term" value="F:transmembrane transporter activity"/>
    <property type="evidence" value="ECO:0007669"/>
    <property type="project" value="InterPro"/>
</dbReference>
<feature type="transmembrane region" description="Helical" evidence="7">
    <location>
        <begin position="95"/>
        <end position="116"/>
    </location>
</feature>
<evidence type="ECO:0000313" key="8">
    <source>
        <dbReference type="EMBL" id="GGT91993.1"/>
    </source>
</evidence>
<evidence type="ECO:0000256" key="7">
    <source>
        <dbReference type="SAM" id="Phobius"/>
    </source>
</evidence>
<evidence type="ECO:0000313" key="9">
    <source>
        <dbReference type="Proteomes" id="UP000646776"/>
    </source>
</evidence>
<organism evidence="8 9">
    <name type="scientific">Streptomyces phaeofaciens</name>
    <dbReference type="NCBI Taxonomy" id="68254"/>
    <lineage>
        <taxon>Bacteria</taxon>
        <taxon>Bacillati</taxon>
        <taxon>Actinomycetota</taxon>
        <taxon>Actinomycetes</taxon>
        <taxon>Kitasatosporales</taxon>
        <taxon>Streptomycetaceae</taxon>
        <taxon>Streptomyces</taxon>
    </lineage>
</organism>
<evidence type="ECO:0000256" key="1">
    <source>
        <dbReference type="ARBA" id="ARBA00004429"/>
    </source>
</evidence>
<dbReference type="RefSeq" id="WP_189717753.1">
    <property type="nucleotide sequence ID" value="NZ_BMSA01000040.1"/>
</dbReference>
<dbReference type="Pfam" id="PF07690">
    <property type="entry name" value="MFS_1"/>
    <property type="match status" value="1"/>
</dbReference>
<evidence type="ECO:0000256" key="4">
    <source>
        <dbReference type="ARBA" id="ARBA00022692"/>
    </source>
</evidence>
<dbReference type="PANTHER" id="PTHR23513">
    <property type="entry name" value="INTEGRAL MEMBRANE EFFLUX PROTEIN-RELATED"/>
    <property type="match status" value="1"/>
</dbReference>
<name>A0A918M0B5_9ACTN</name>
<feature type="transmembrane region" description="Helical" evidence="7">
    <location>
        <begin position="299"/>
        <end position="320"/>
    </location>
</feature>
<reference evidence="8" key="2">
    <citation type="submission" date="2020-09" db="EMBL/GenBank/DDBJ databases">
        <authorList>
            <person name="Sun Q."/>
            <person name="Ohkuma M."/>
        </authorList>
    </citation>
    <scope>NUCLEOTIDE SEQUENCE</scope>
    <source>
        <strain evidence="8">JCM 4125</strain>
    </source>
</reference>
<keyword evidence="3" id="KW-1003">Cell membrane</keyword>
<dbReference type="Proteomes" id="UP000646776">
    <property type="component" value="Unassembled WGS sequence"/>
</dbReference>